<keyword evidence="1" id="KW-0808">Transferase</keyword>
<name>A0A401VYA5_STREY</name>
<dbReference type="SUPFAM" id="SSF53335">
    <property type="entry name" value="S-adenosyl-L-methionine-dependent methyltransferases"/>
    <property type="match status" value="1"/>
</dbReference>
<dbReference type="GO" id="GO:0008168">
    <property type="term" value="F:methyltransferase activity"/>
    <property type="evidence" value="ECO:0007669"/>
    <property type="project" value="UniProtKB-KW"/>
</dbReference>
<organism evidence="1 2">
    <name type="scientific">Streptomyces paromomycinus</name>
    <name type="common">Streptomyces rimosus subsp. paromomycinus</name>
    <dbReference type="NCBI Taxonomy" id="92743"/>
    <lineage>
        <taxon>Bacteria</taxon>
        <taxon>Bacillati</taxon>
        <taxon>Actinomycetota</taxon>
        <taxon>Actinomycetes</taxon>
        <taxon>Kitasatosporales</taxon>
        <taxon>Streptomycetaceae</taxon>
        <taxon>Streptomyces</taxon>
    </lineage>
</organism>
<accession>A0A401VYA5</accession>
<dbReference type="GO" id="GO:0032259">
    <property type="term" value="P:methylation"/>
    <property type="evidence" value="ECO:0007669"/>
    <property type="project" value="UniProtKB-KW"/>
</dbReference>
<protein>
    <submittedName>
        <fullName evidence="1">Methyltransferase type 12</fullName>
    </submittedName>
</protein>
<dbReference type="EMBL" id="BHZD01000001">
    <property type="protein sequence ID" value="GCD42049.1"/>
    <property type="molecule type" value="Genomic_DNA"/>
</dbReference>
<proteinExistence type="predicted"/>
<dbReference type="InterPro" id="IPR029063">
    <property type="entry name" value="SAM-dependent_MTases_sf"/>
</dbReference>
<evidence type="ECO:0000313" key="2">
    <source>
        <dbReference type="Proteomes" id="UP000286746"/>
    </source>
</evidence>
<sequence>MPRGRGICHSARPTDPEFGLKSHCPGATWHWMLVRLTPNLRQRLSGGHTLAAGAPHPSAGPDWGKADFEAIYDRPDPRTYFRTLRPLDYQIPHHGQGVFRVLAESLQRRRPGRPPLQVVDLCCSYGVNAALLNHKLSLADLYDRYTDAQETGGLPPGRLAAEDRTFFDELRRPEAVRILGIDAARHAVGYAERVGLLDAGFAENLEAADPSARLRDAMAGTDLITVTGGVGYITATTFGRLLACTPTAPWVAAFVLRTVSYAPVAALLADAGLVTERLPARTFRQRRFADLAERRAAFGALQDRDLDTTGKESDGFYHADLYLSRPAADVAALPLERLVP</sequence>
<reference evidence="1 2" key="1">
    <citation type="submission" date="2018-11" db="EMBL/GenBank/DDBJ databases">
        <title>Whole genome sequence of Streptomyces paromomycinus NBRC 15454(T).</title>
        <authorList>
            <person name="Komaki H."/>
            <person name="Tamura T."/>
        </authorList>
    </citation>
    <scope>NUCLEOTIDE SEQUENCE [LARGE SCALE GENOMIC DNA]</scope>
    <source>
        <strain evidence="1 2">NBRC 15454</strain>
    </source>
</reference>
<dbReference type="AlphaFoldDB" id="A0A401VYA5"/>
<gene>
    <name evidence="1" type="ORF">GKJPGBOP_01707</name>
</gene>
<comment type="caution">
    <text evidence="1">The sequence shown here is derived from an EMBL/GenBank/DDBJ whole genome shotgun (WGS) entry which is preliminary data.</text>
</comment>
<keyword evidence="1" id="KW-0489">Methyltransferase</keyword>
<keyword evidence="2" id="KW-1185">Reference proteome</keyword>
<dbReference type="Proteomes" id="UP000286746">
    <property type="component" value="Unassembled WGS sequence"/>
</dbReference>
<evidence type="ECO:0000313" key="1">
    <source>
        <dbReference type="EMBL" id="GCD42049.1"/>
    </source>
</evidence>